<dbReference type="EMBL" id="CP118735">
    <property type="protein sequence ID" value="WNY50143.1"/>
    <property type="molecule type" value="Genomic_DNA"/>
</dbReference>
<gene>
    <name evidence="1" type="ORF">PW252_06020</name>
</gene>
<dbReference type="KEGG" id="sins:PW252_06020"/>
<name>A0AA96VJ58_9STRE</name>
<protein>
    <submittedName>
        <fullName evidence="1">Uncharacterized protein</fullName>
    </submittedName>
</protein>
<dbReference type="RefSeq" id="WP_248050049.1">
    <property type="nucleotide sequence ID" value="NZ_CP118735.1"/>
</dbReference>
<reference evidence="1" key="1">
    <citation type="submission" date="2023-02" db="EMBL/GenBank/DDBJ databases">
        <title>Streptococcus sp. Genome Sequencing and Assembly.</title>
        <authorList>
            <person name="Shore S.M."/>
            <person name="Nicholson T.L."/>
        </authorList>
    </citation>
    <scope>NUCLEOTIDE SEQUENCE</scope>
    <source>
        <strain evidence="1">29887</strain>
    </source>
</reference>
<dbReference type="AlphaFoldDB" id="A0AA96VJ58"/>
<proteinExistence type="predicted"/>
<accession>A0AA96VJ58</accession>
<sequence>MSFKFLQAKHIFGKTRESKRLEKQEKQAEFLFELEHELFQRNWMY</sequence>
<evidence type="ECO:0000313" key="1">
    <source>
        <dbReference type="EMBL" id="WNY50143.1"/>
    </source>
</evidence>
<organism evidence="1">
    <name type="scientific">Streptococcus iners</name>
    <dbReference type="NCBI Taxonomy" id="3028084"/>
    <lineage>
        <taxon>Bacteria</taxon>
        <taxon>Bacillati</taxon>
        <taxon>Bacillota</taxon>
        <taxon>Bacilli</taxon>
        <taxon>Lactobacillales</taxon>
        <taxon>Streptococcaceae</taxon>
        <taxon>Streptococcus</taxon>
    </lineage>
</organism>